<dbReference type="AlphaFoldDB" id="A0A371FZN3"/>
<dbReference type="Proteomes" id="UP000257109">
    <property type="component" value="Unassembled WGS sequence"/>
</dbReference>
<comment type="caution">
    <text evidence="2">The sequence shown here is derived from an EMBL/GenBank/DDBJ whole genome shotgun (WGS) entry which is preliminary data.</text>
</comment>
<feature type="non-terminal residue" evidence="2">
    <location>
        <position position="77"/>
    </location>
</feature>
<proteinExistence type="predicted"/>
<gene>
    <name evidence="2" type="ORF">CR513_35551</name>
</gene>
<evidence type="ECO:0000313" key="3">
    <source>
        <dbReference type="Proteomes" id="UP000257109"/>
    </source>
</evidence>
<name>A0A371FZN3_MUCPR</name>
<keyword evidence="1" id="KW-1133">Transmembrane helix</keyword>
<dbReference type="EMBL" id="QJKJ01007328">
    <property type="protein sequence ID" value="RDX83523.1"/>
    <property type="molecule type" value="Genomic_DNA"/>
</dbReference>
<evidence type="ECO:0000256" key="1">
    <source>
        <dbReference type="SAM" id="Phobius"/>
    </source>
</evidence>
<dbReference type="OrthoDB" id="1937290at2759"/>
<sequence>MTNEVVSVGNRNSKCIYEITAIVTHYMRLLAIFNDLSAVKLLSIAQTCFASVIVMLIRFKLPKVNVLCRIWSLVNSR</sequence>
<organism evidence="2 3">
    <name type="scientific">Mucuna pruriens</name>
    <name type="common">Velvet bean</name>
    <name type="synonym">Dolichos pruriens</name>
    <dbReference type="NCBI Taxonomy" id="157652"/>
    <lineage>
        <taxon>Eukaryota</taxon>
        <taxon>Viridiplantae</taxon>
        <taxon>Streptophyta</taxon>
        <taxon>Embryophyta</taxon>
        <taxon>Tracheophyta</taxon>
        <taxon>Spermatophyta</taxon>
        <taxon>Magnoliopsida</taxon>
        <taxon>eudicotyledons</taxon>
        <taxon>Gunneridae</taxon>
        <taxon>Pentapetalae</taxon>
        <taxon>rosids</taxon>
        <taxon>fabids</taxon>
        <taxon>Fabales</taxon>
        <taxon>Fabaceae</taxon>
        <taxon>Papilionoideae</taxon>
        <taxon>50 kb inversion clade</taxon>
        <taxon>NPAAA clade</taxon>
        <taxon>indigoferoid/millettioid clade</taxon>
        <taxon>Phaseoleae</taxon>
        <taxon>Mucuna</taxon>
    </lineage>
</organism>
<accession>A0A371FZN3</accession>
<keyword evidence="1" id="KW-0472">Membrane</keyword>
<feature type="transmembrane region" description="Helical" evidence="1">
    <location>
        <begin position="37"/>
        <end position="57"/>
    </location>
</feature>
<feature type="non-terminal residue" evidence="2">
    <location>
        <position position="1"/>
    </location>
</feature>
<reference evidence="2" key="1">
    <citation type="submission" date="2018-05" db="EMBL/GenBank/DDBJ databases">
        <title>Draft genome of Mucuna pruriens seed.</title>
        <authorList>
            <person name="Nnadi N.E."/>
            <person name="Vos R."/>
            <person name="Hasami M.H."/>
            <person name="Devisetty U.K."/>
            <person name="Aguiy J.C."/>
        </authorList>
    </citation>
    <scope>NUCLEOTIDE SEQUENCE [LARGE SCALE GENOMIC DNA]</scope>
    <source>
        <tissue evidence="2">Seed</tissue>
    </source>
</reference>
<protein>
    <submittedName>
        <fullName evidence="2">Uncharacterized protein</fullName>
    </submittedName>
</protein>
<keyword evidence="3" id="KW-1185">Reference proteome</keyword>
<evidence type="ECO:0000313" key="2">
    <source>
        <dbReference type="EMBL" id="RDX83523.1"/>
    </source>
</evidence>
<keyword evidence="1" id="KW-0812">Transmembrane</keyword>